<accession>A0A8T3VLR5</accession>
<organism evidence="1 2">
    <name type="scientific">Methanobrevibacter millerae</name>
    <dbReference type="NCBI Taxonomy" id="230361"/>
    <lineage>
        <taxon>Archaea</taxon>
        <taxon>Methanobacteriati</taxon>
        <taxon>Methanobacteriota</taxon>
        <taxon>Methanomada group</taxon>
        <taxon>Methanobacteria</taxon>
        <taxon>Methanobacteriales</taxon>
        <taxon>Methanobacteriaceae</taxon>
        <taxon>Methanobrevibacter</taxon>
    </lineage>
</organism>
<name>A0A8T3VLR5_9EURY</name>
<gene>
    <name evidence="1" type="ORF">E7Z74_06305</name>
</gene>
<evidence type="ECO:0000313" key="1">
    <source>
        <dbReference type="EMBL" id="MBE6510860.1"/>
    </source>
</evidence>
<comment type="caution">
    <text evidence="1">The sequence shown here is derived from an EMBL/GenBank/DDBJ whole genome shotgun (WGS) entry which is preliminary data.</text>
</comment>
<evidence type="ECO:0000313" key="2">
    <source>
        <dbReference type="Proteomes" id="UP000713479"/>
    </source>
</evidence>
<dbReference type="Proteomes" id="UP000713479">
    <property type="component" value="Unassembled WGS sequence"/>
</dbReference>
<proteinExistence type="predicted"/>
<protein>
    <submittedName>
        <fullName evidence="1">Uncharacterized protein</fullName>
    </submittedName>
</protein>
<dbReference type="EMBL" id="SUTF01000007">
    <property type="protein sequence ID" value="MBE6510860.1"/>
    <property type="molecule type" value="Genomic_DNA"/>
</dbReference>
<sequence>MKKLSVVLLIIIVLVVGFMLSTLSSPVLIMADDVEEGGGGAVDMAAKFSITGFEWIYPGSSVNAQGQTLHNIHLDSPDDPYGAARDIMTYTYNFTPHLIVSINNDGAEAIFGTSIVDDIRANDAYNGYAGNDKVQGTMSRGDAVNAAMTKNGMNVFQIPIQALLGNIAFHFV</sequence>
<dbReference type="AlphaFoldDB" id="A0A8T3VLR5"/>
<reference evidence="1" key="1">
    <citation type="submission" date="2019-04" db="EMBL/GenBank/DDBJ databases">
        <title>Evolution of Biomass-Degrading Anaerobic Consortia Revealed by Metagenomics.</title>
        <authorList>
            <person name="Peng X."/>
        </authorList>
    </citation>
    <scope>NUCLEOTIDE SEQUENCE</scope>
    <source>
        <strain evidence="1">SIG13</strain>
    </source>
</reference>